<accession>A0AAV2CDH6</accession>
<protein>
    <recommendedName>
        <fullName evidence="4">Secreted protein</fullName>
    </recommendedName>
</protein>
<dbReference type="AlphaFoldDB" id="A0AAV2CDH6"/>
<feature type="signal peptide" evidence="1">
    <location>
        <begin position="1"/>
        <end position="24"/>
    </location>
</feature>
<evidence type="ECO:0000313" key="3">
    <source>
        <dbReference type="Proteomes" id="UP001497516"/>
    </source>
</evidence>
<feature type="chain" id="PRO_5043393573" description="Secreted protein" evidence="1">
    <location>
        <begin position="25"/>
        <end position="76"/>
    </location>
</feature>
<keyword evidence="1" id="KW-0732">Signal</keyword>
<dbReference type="Proteomes" id="UP001497516">
    <property type="component" value="Chromosome 1"/>
</dbReference>
<keyword evidence="3" id="KW-1185">Reference proteome</keyword>
<evidence type="ECO:0000313" key="2">
    <source>
        <dbReference type="EMBL" id="CAL1353926.1"/>
    </source>
</evidence>
<dbReference type="EMBL" id="OZ034813">
    <property type="protein sequence ID" value="CAL1353926.1"/>
    <property type="molecule type" value="Genomic_DNA"/>
</dbReference>
<evidence type="ECO:0008006" key="4">
    <source>
        <dbReference type="Google" id="ProtNLM"/>
    </source>
</evidence>
<organism evidence="2 3">
    <name type="scientific">Linum trigynum</name>
    <dbReference type="NCBI Taxonomy" id="586398"/>
    <lineage>
        <taxon>Eukaryota</taxon>
        <taxon>Viridiplantae</taxon>
        <taxon>Streptophyta</taxon>
        <taxon>Embryophyta</taxon>
        <taxon>Tracheophyta</taxon>
        <taxon>Spermatophyta</taxon>
        <taxon>Magnoliopsida</taxon>
        <taxon>eudicotyledons</taxon>
        <taxon>Gunneridae</taxon>
        <taxon>Pentapetalae</taxon>
        <taxon>rosids</taxon>
        <taxon>fabids</taxon>
        <taxon>Malpighiales</taxon>
        <taxon>Linaceae</taxon>
        <taxon>Linum</taxon>
    </lineage>
</organism>
<reference evidence="2 3" key="1">
    <citation type="submission" date="2024-04" db="EMBL/GenBank/DDBJ databases">
        <authorList>
            <person name="Fracassetti M."/>
        </authorList>
    </citation>
    <scope>NUCLEOTIDE SEQUENCE [LARGE SCALE GENOMIC DNA]</scope>
</reference>
<name>A0AAV2CDH6_9ROSI</name>
<gene>
    <name evidence="2" type="ORF">LTRI10_LOCUS1788</name>
</gene>
<sequence length="76" mass="8973">MWAYTSSCMWFLFTVALILPVVSPSSSSTMSFFFTTTVFHLERTWPTRPTTMMTPKSMTLPRRLKRTFMRPLLWLS</sequence>
<proteinExistence type="predicted"/>
<evidence type="ECO:0000256" key="1">
    <source>
        <dbReference type="SAM" id="SignalP"/>
    </source>
</evidence>